<dbReference type="CDD" id="cd05380">
    <property type="entry name" value="CAP_euk"/>
    <property type="match status" value="1"/>
</dbReference>
<accession>A0AAD5QT10</accession>
<dbReference type="InterPro" id="IPR035940">
    <property type="entry name" value="CAP_sf"/>
</dbReference>
<dbReference type="AlphaFoldDB" id="A0AAD5QT10"/>
<name>A0AAD5QT10_PARTN</name>
<keyword evidence="2" id="KW-1185">Reference proteome</keyword>
<evidence type="ECO:0000313" key="2">
    <source>
        <dbReference type="Proteomes" id="UP001196413"/>
    </source>
</evidence>
<sequence length="76" mass="8555">MTITDQTRQGALKLINRIRSRVASGEFQAKNHFPSASDMEAMRWDCILETIAERALLNCPENPLPVSAAHGQNYRL</sequence>
<organism evidence="1 2">
    <name type="scientific">Parelaphostrongylus tenuis</name>
    <name type="common">Meningeal worm</name>
    <dbReference type="NCBI Taxonomy" id="148309"/>
    <lineage>
        <taxon>Eukaryota</taxon>
        <taxon>Metazoa</taxon>
        <taxon>Ecdysozoa</taxon>
        <taxon>Nematoda</taxon>
        <taxon>Chromadorea</taxon>
        <taxon>Rhabditida</taxon>
        <taxon>Rhabditina</taxon>
        <taxon>Rhabditomorpha</taxon>
        <taxon>Strongyloidea</taxon>
        <taxon>Metastrongylidae</taxon>
        <taxon>Parelaphostrongylus</taxon>
    </lineage>
</organism>
<protein>
    <submittedName>
        <fullName evidence="1">Uncharacterized protein</fullName>
    </submittedName>
</protein>
<proteinExistence type="predicted"/>
<gene>
    <name evidence="1" type="ORF">KIN20_019664</name>
</gene>
<comment type="caution">
    <text evidence="1">The sequence shown here is derived from an EMBL/GenBank/DDBJ whole genome shotgun (WGS) entry which is preliminary data.</text>
</comment>
<reference evidence="1" key="1">
    <citation type="submission" date="2021-06" db="EMBL/GenBank/DDBJ databases">
        <title>Parelaphostrongylus tenuis whole genome reference sequence.</title>
        <authorList>
            <person name="Garwood T.J."/>
            <person name="Larsen P.A."/>
            <person name="Fountain-Jones N.M."/>
            <person name="Garbe J.R."/>
            <person name="Macchietto M.G."/>
            <person name="Kania S.A."/>
            <person name="Gerhold R.W."/>
            <person name="Richards J.E."/>
            <person name="Wolf T.M."/>
        </authorList>
    </citation>
    <scope>NUCLEOTIDE SEQUENCE</scope>
    <source>
        <strain evidence="1">MNPRO001-30</strain>
        <tissue evidence="1">Meninges</tissue>
    </source>
</reference>
<dbReference type="SUPFAM" id="SSF55797">
    <property type="entry name" value="PR-1-like"/>
    <property type="match status" value="1"/>
</dbReference>
<dbReference type="EMBL" id="JAHQIW010003923">
    <property type="protein sequence ID" value="KAJ1360639.1"/>
    <property type="molecule type" value="Genomic_DNA"/>
</dbReference>
<evidence type="ECO:0000313" key="1">
    <source>
        <dbReference type="EMBL" id="KAJ1360639.1"/>
    </source>
</evidence>
<dbReference type="Gene3D" id="3.40.33.10">
    <property type="entry name" value="CAP"/>
    <property type="match status" value="1"/>
</dbReference>
<dbReference type="Proteomes" id="UP001196413">
    <property type="component" value="Unassembled WGS sequence"/>
</dbReference>